<feature type="active site" description="Nucleophile" evidence="7">
    <location>
        <position position="176"/>
    </location>
</feature>
<dbReference type="GO" id="GO:0016740">
    <property type="term" value="F:transferase activity"/>
    <property type="evidence" value="ECO:0007669"/>
    <property type="project" value="UniProtKB-KW"/>
</dbReference>
<dbReference type="GO" id="GO:0004180">
    <property type="term" value="F:carboxypeptidase activity"/>
    <property type="evidence" value="ECO:0007669"/>
    <property type="project" value="UniProtKB-ARBA"/>
</dbReference>
<keyword evidence="10" id="KW-1133">Transmembrane helix</keyword>
<evidence type="ECO:0000256" key="8">
    <source>
        <dbReference type="SAM" id="Coils"/>
    </source>
</evidence>
<feature type="region of interest" description="Disordered" evidence="9">
    <location>
        <begin position="331"/>
        <end position="359"/>
    </location>
</feature>
<comment type="pathway">
    <text evidence="1 7">Cell wall biogenesis; peptidoglycan biosynthesis.</text>
</comment>
<reference evidence="12 13" key="1">
    <citation type="submission" date="2017-05" db="EMBL/GenBank/DDBJ databases">
        <title>Genome Analysis of Maritalea myrionectae HL2708#5.</title>
        <authorList>
            <consortium name="Cotde Inc.-PKNU"/>
            <person name="Jang D."/>
            <person name="Oh H.-M."/>
        </authorList>
    </citation>
    <scope>NUCLEOTIDE SEQUENCE [LARGE SCALE GENOMIC DNA]</scope>
    <source>
        <strain evidence="12 13">HL2708#5</strain>
    </source>
</reference>
<dbReference type="UniPathway" id="UPA00219"/>
<feature type="transmembrane region" description="Helical" evidence="10">
    <location>
        <begin position="28"/>
        <end position="48"/>
    </location>
</feature>
<evidence type="ECO:0000256" key="4">
    <source>
        <dbReference type="ARBA" id="ARBA00022960"/>
    </source>
</evidence>
<dbReference type="CDD" id="cd16913">
    <property type="entry name" value="YkuD_like"/>
    <property type="match status" value="1"/>
</dbReference>
<keyword evidence="4 7" id="KW-0133">Cell shape</keyword>
<dbReference type="GO" id="GO:0071555">
    <property type="term" value="P:cell wall organization"/>
    <property type="evidence" value="ECO:0007669"/>
    <property type="project" value="UniProtKB-UniRule"/>
</dbReference>
<keyword evidence="3" id="KW-0808">Transferase</keyword>
<keyword evidence="5 7" id="KW-0573">Peptidoglycan synthesis</keyword>
<dbReference type="Proteomes" id="UP000258927">
    <property type="component" value="Chromosome"/>
</dbReference>
<evidence type="ECO:0000256" key="3">
    <source>
        <dbReference type="ARBA" id="ARBA00022679"/>
    </source>
</evidence>
<dbReference type="InterPro" id="IPR005490">
    <property type="entry name" value="LD_TPept_cat_dom"/>
</dbReference>
<feature type="active site" description="Proton donor/acceptor" evidence="7">
    <location>
        <position position="168"/>
    </location>
</feature>
<evidence type="ECO:0000256" key="10">
    <source>
        <dbReference type="SAM" id="Phobius"/>
    </source>
</evidence>
<dbReference type="Pfam" id="PF03734">
    <property type="entry name" value="YkuD"/>
    <property type="match status" value="1"/>
</dbReference>
<keyword evidence="13" id="KW-1185">Reference proteome</keyword>
<feature type="coiled-coil region" evidence="8">
    <location>
        <begin position="284"/>
        <end position="318"/>
    </location>
</feature>
<dbReference type="InterPro" id="IPR038063">
    <property type="entry name" value="Transpep_catalytic_dom"/>
</dbReference>
<dbReference type="EMBL" id="CP021330">
    <property type="protein sequence ID" value="AVX03136.1"/>
    <property type="molecule type" value="Genomic_DNA"/>
</dbReference>
<feature type="domain" description="L,D-TPase catalytic" evidence="11">
    <location>
        <begin position="75"/>
        <end position="207"/>
    </location>
</feature>
<feature type="compositionally biased region" description="Polar residues" evidence="9">
    <location>
        <begin position="342"/>
        <end position="351"/>
    </location>
</feature>
<evidence type="ECO:0000256" key="7">
    <source>
        <dbReference type="PROSITE-ProRule" id="PRU01373"/>
    </source>
</evidence>
<gene>
    <name evidence="12" type="ORF">MXMO3_00592</name>
</gene>
<dbReference type="AlphaFoldDB" id="A0A2R4MB79"/>
<evidence type="ECO:0000259" key="11">
    <source>
        <dbReference type="PROSITE" id="PS52029"/>
    </source>
</evidence>
<dbReference type="GO" id="GO:0008360">
    <property type="term" value="P:regulation of cell shape"/>
    <property type="evidence" value="ECO:0007669"/>
    <property type="project" value="UniProtKB-UniRule"/>
</dbReference>
<dbReference type="STRING" id="1122213.GCA_000423365_03304"/>
<comment type="similarity">
    <text evidence="2">Belongs to the YkuD family.</text>
</comment>
<evidence type="ECO:0000256" key="1">
    <source>
        <dbReference type="ARBA" id="ARBA00004752"/>
    </source>
</evidence>
<keyword evidence="6 7" id="KW-0961">Cell wall biogenesis/degradation</keyword>
<keyword evidence="8" id="KW-0175">Coiled coil</keyword>
<dbReference type="PANTHER" id="PTHR36699">
    <property type="entry name" value="LD-TRANSPEPTIDASE"/>
    <property type="match status" value="1"/>
</dbReference>
<dbReference type="KEGG" id="mmyr:MXMO3_00592"/>
<evidence type="ECO:0000256" key="9">
    <source>
        <dbReference type="SAM" id="MobiDB-lite"/>
    </source>
</evidence>
<evidence type="ECO:0000313" key="12">
    <source>
        <dbReference type="EMBL" id="AVX03136.1"/>
    </source>
</evidence>
<dbReference type="SUPFAM" id="SSF141523">
    <property type="entry name" value="L,D-transpeptidase catalytic domain-like"/>
    <property type="match status" value="1"/>
</dbReference>
<evidence type="ECO:0000256" key="6">
    <source>
        <dbReference type="ARBA" id="ARBA00023316"/>
    </source>
</evidence>
<proteinExistence type="inferred from homology"/>
<evidence type="ECO:0000313" key="13">
    <source>
        <dbReference type="Proteomes" id="UP000258927"/>
    </source>
</evidence>
<dbReference type="PANTHER" id="PTHR36699:SF1">
    <property type="entry name" value="L,D-TRANSPEPTIDASE YAFK-RELATED"/>
    <property type="match status" value="1"/>
</dbReference>
<evidence type="ECO:0000256" key="2">
    <source>
        <dbReference type="ARBA" id="ARBA00005992"/>
    </source>
</evidence>
<name>A0A2R4MB79_9HYPH</name>
<sequence length="359" mass="39523">MCKDLHIIRGKVEPTARRGLFVAKATRITKLVFLFTSLLFVAACTTGFEDRGNIPLSSFTTAQLEGMGSSPGAPMIIRIFKQDSELEVWKQVKATGKYELFRTYDICAWSGDLGPKFKEGDRQSPEGFYEVTPGHMNPRSNYFLSFNLGFPNKFDRSHGRTGSNIMVHGDCTSRGCYAMTDEQVGEIYALVRESHSGGNRSVQVQVYPFRMTGKNLALNASSPHMAFWKNIKEGYDIFEVSKTKPQWDVCSGDYSFNRSGACGASTLDPAIKAAVMAKQAKDDVAFKEAQADIEQTKLDEAEAEQRRLEAKQAAAERQAAIEQQTSKVTGWFGSLFGGGSDGEQSGQTDPNAPTPPARD</sequence>
<keyword evidence="10" id="KW-0812">Transmembrane</keyword>
<accession>A0A2R4MB79</accession>
<protein>
    <submittedName>
        <fullName evidence="12">Putative L,D-transpeptidase</fullName>
    </submittedName>
</protein>
<organism evidence="12 13">
    <name type="scientific">Maritalea myrionectae</name>
    <dbReference type="NCBI Taxonomy" id="454601"/>
    <lineage>
        <taxon>Bacteria</taxon>
        <taxon>Pseudomonadati</taxon>
        <taxon>Pseudomonadota</taxon>
        <taxon>Alphaproteobacteria</taxon>
        <taxon>Hyphomicrobiales</taxon>
        <taxon>Devosiaceae</taxon>
        <taxon>Maritalea</taxon>
    </lineage>
</organism>
<dbReference type="PROSITE" id="PS52029">
    <property type="entry name" value="LD_TPASE"/>
    <property type="match status" value="1"/>
</dbReference>
<keyword evidence="10" id="KW-0472">Membrane</keyword>
<evidence type="ECO:0000256" key="5">
    <source>
        <dbReference type="ARBA" id="ARBA00022984"/>
    </source>
</evidence>
<dbReference type="GO" id="GO:0009252">
    <property type="term" value="P:peptidoglycan biosynthetic process"/>
    <property type="evidence" value="ECO:0007669"/>
    <property type="project" value="UniProtKB-UniPathway"/>
</dbReference>